<evidence type="ECO:0000313" key="5">
    <source>
        <dbReference type="Proteomes" id="UP000198625"/>
    </source>
</evidence>
<dbReference type="OrthoDB" id="9783944at2"/>
<reference evidence="4 5" key="1">
    <citation type="submission" date="2016-10" db="EMBL/GenBank/DDBJ databases">
        <authorList>
            <person name="de Groot N.N."/>
        </authorList>
    </citation>
    <scope>NUCLEOTIDE SEQUENCE [LARGE SCALE GENOMIC DNA]</scope>
    <source>
        <strain evidence="4 5">DSM 21650</strain>
    </source>
</reference>
<evidence type="ECO:0000256" key="2">
    <source>
        <dbReference type="SAM" id="SignalP"/>
    </source>
</evidence>
<feature type="signal peptide" evidence="2">
    <location>
        <begin position="1"/>
        <end position="26"/>
    </location>
</feature>
<name>A0A1H3K1R9_9FIRM</name>
<evidence type="ECO:0000313" key="4">
    <source>
        <dbReference type="EMBL" id="SDY46101.1"/>
    </source>
</evidence>
<dbReference type="STRING" id="415015.SAMN05660462_00102"/>
<accession>A0A1H3K1R9</accession>
<protein>
    <submittedName>
        <fullName evidence="4">Uncharacterized protein, YkwD family</fullName>
    </submittedName>
</protein>
<feature type="compositionally biased region" description="Low complexity" evidence="1">
    <location>
        <begin position="90"/>
        <end position="142"/>
    </location>
</feature>
<evidence type="ECO:0000256" key="1">
    <source>
        <dbReference type="SAM" id="MobiDB-lite"/>
    </source>
</evidence>
<dbReference type="Proteomes" id="UP000198625">
    <property type="component" value="Unassembled WGS sequence"/>
</dbReference>
<dbReference type="AlphaFoldDB" id="A0A1H3K1R9"/>
<dbReference type="CDD" id="cd05379">
    <property type="entry name" value="CAP_bacterial"/>
    <property type="match status" value="1"/>
</dbReference>
<dbReference type="SUPFAM" id="SSF55797">
    <property type="entry name" value="PR-1-like"/>
    <property type="match status" value="1"/>
</dbReference>
<evidence type="ECO:0000259" key="3">
    <source>
        <dbReference type="Pfam" id="PF00188"/>
    </source>
</evidence>
<sequence>MKHNKKILGMVVGTLVFLGSSSTVKADVLIDNLNANNSYGYSIKNCKTYTDNQSTNCSIIKGTGISNKYSNIVFRYYGSKGNSNLVTIPNSQSNTGNDNTGSNTPSSNGNTNTESNTPSNNSGAKDETTTPSNNGNTSTESTQQEYKGISAEERKLFDLINQERKKAGVSPLQIDEKTFKAAKIKSQDMNDNSYFSHTSPTFGSSTTLLKNEGVSYRYFGENIAKNYSVENAHNSLMNSEGHRKNILNPNYTHVGIGIVNGYYTEIFIGK</sequence>
<dbReference type="Gene3D" id="3.40.33.10">
    <property type="entry name" value="CAP"/>
    <property type="match status" value="1"/>
</dbReference>
<dbReference type="InterPro" id="IPR035940">
    <property type="entry name" value="CAP_sf"/>
</dbReference>
<gene>
    <name evidence="4" type="ORF">SAMN05660462_00102</name>
</gene>
<keyword evidence="5" id="KW-1185">Reference proteome</keyword>
<feature type="chain" id="PRO_5011621767" evidence="2">
    <location>
        <begin position="27"/>
        <end position="270"/>
    </location>
</feature>
<dbReference type="EMBL" id="FNQE01000001">
    <property type="protein sequence ID" value="SDY46101.1"/>
    <property type="molecule type" value="Genomic_DNA"/>
</dbReference>
<keyword evidence="2" id="KW-0732">Signal</keyword>
<proteinExistence type="predicted"/>
<dbReference type="RefSeq" id="WP_091725735.1">
    <property type="nucleotide sequence ID" value="NZ_FNQE01000001.1"/>
</dbReference>
<feature type="region of interest" description="Disordered" evidence="1">
    <location>
        <begin position="87"/>
        <end position="147"/>
    </location>
</feature>
<dbReference type="PANTHER" id="PTHR31157">
    <property type="entry name" value="SCP DOMAIN-CONTAINING PROTEIN"/>
    <property type="match status" value="1"/>
</dbReference>
<dbReference type="Pfam" id="PF00188">
    <property type="entry name" value="CAP"/>
    <property type="match status" value="1"/>
</dbReference>
<organism evidence="4 5">
    <name type="scientific">Proteiniborus ethanoligenes</name>
    <dbReference type="NCBI Taxonomy" id="415015"/>
    <lineage>
        <taxon>Bacteria</taxon>
        <taxon>Bacillati</taxon>
        <taxon>Bacillota</taxon>
        <taxon>Clostridia</taxon>
        <taxon>Eubacteriales</taxon>
        <taxon>Proteiniborus</taxon>
    </lineage>
</organism>
<dbReference type="PANTHER" id="PTHR31157:SF1">
    <property type="entry name" value="SCP DOMAIN-CONTAINING PROTEIN"/>
    <property type="match status" value="1"/>
</dbReference>
<dbReference type="InterPro" id="IPR014044">
    <property type="entry name" value="CAP_dom"/>
</dbReference>
<feature type="domain" description="SCP" evidence="3">
    <location>
        <begin position="157"/>
        <end position="262"/>
    </location>
</feature>